<sequence length="463" mass="51231">MQFKSSFYPLLLTTAISFISFIGKAQYADSTLKKAPVNNFWKSSFVKKTSVPLLMFGATALTWPHRKEIREIRNRFIPTFRYKYDDYLQYAPAAAVVALNMAGIKGKHSPKRALVSYAFSLGIMGAVVNGVKHTANIQRPDASARNSFPSGHTAMAFMNAAVLDKEYGEYRHPLYGVAGYAMATATALGRGLNNRHWVTDVLAGAGVGILSTEVGYLITDQIFKNRGMNEPVKRNPVPIQARPSFLEMHLGYATATSRDLKAVPGEEGIYSKGGFNYGLEGAWFLSRNFGIGGEFAFTSFPLNSDRVDLGPDINEVSNGLYTQALGVRYLNIGPYFSLPLANNWFVTAKLNAGVSTGSAGNFILNIKKEFQEEYGTAELPYLKYKPKPAASWSAGVGIQKRIGRNTAIKAYTTYFGSAHEFDMQVLQDIDADGHYVYERQPDDHEKTRFNHLTFGIGITAFLW</sequence>
<organism evidence="2 3">
    <name type="scientific">Pedobacter caeni</name>
    <dbReference type="NCBI Taxonomy" id="288992"/>
    <lineage>
        <taxon>Bacteria</taxon>
        <taxon>Pseudomonadati</taxon>
        <taxon>Bacteroidota</taxon>
        <taxon>Sphingobacteriia</taxon>
        <taxon>Sphingobacteriales</taxon>
        <taxon>Sphingobacteriaceae</taxon>
        <taxon>Pedobacter</taxon>
    </lineage>
</organism>
<dbReference type="STRING" id="288992.SAMN04488522_104778"/>
<dbReference type="PANTHER" id="PTHR14969:SF13">
    <property type="entry name" value="AT30094P"/>
    <property type="match status" value="1"/>
</dbReference>
<keyword evidence="3" id="KW-1185">Reference proteome</keyword>
<dbReference type="OrthoDB" id="9773582at2"/>
<dbReference type="EMBL" id="FQUQ01000004">
    <property type="protein sequence ID" value="SHG18515.1"/>
    <property type="molecule type" value="Genomic_DNA"/>
</dbReference>
<dbReference type="Proteomes" id="UP000184287">
    <property type="component" value="Unassembled WGS sequence"/>
</dbReference>
<reference evidence="3" key="1">
    <citation type="submission" date="2016-11" db="EMBL/GenBank/DDBJ databases">
        <authorList>
            <person name="Varghese N."/>
            <person name="Submissions S."/>
        </authorList>
    </citation>
    <scope>NUCLEOTIDE SEQUENCE [LARGE SCALE GENOMIC DNA]</scope>
    <source>
        <strain evidence="3">DSM 16990</strain>
    </source>
</reference>
<dbReference type="InterPro" id="IPR036938">
    <property type="entry name" value="PAP2/HPO_sf"/>
</dbReference>
<dbReference type="InterPro" id="IPR011250">
    <property type="entry name" value="OMP/PagP_B-barrel"/>
</dbReference>
<dbReference type="SMART" id="SM00014">
    <property type="entry name" value="acidPPc"/>
    <property type="match status" value="1"/>
</dbReference>
<accession>A0A1M5HRG4</accession>
<name>A0A1M5HRG4_9SPHI</name>
<dbReference type="Pfam" id="PF01569">
    <property type="entry name" value="PAP2"/>
    <property type="match status" value="1"/>
</dbReference>
<dbReference type="InterPro" id="IPR000326">
    <property type="entry name" value="PAP2/HPO"/>
</dbReference>
<evidence type="ECO:0000259" key="1">
    <source>
        <dbReference type="SMART" id="SM00014"/>
    </source>
</evidence>
<dbReference type="PANTHER" id="PTHR14969">
    <property type="entry name" value="SPHINGOSINE-1-PHOSPHATE PHOSPHOHYDROLASE"/>
    <property type="match status" value="1"/>
</dbReference>
<dbReference type="CDD" id="cd03394">
    <property type="entry name" value="PAP2_like_5"/>
    <property type="match status" value="1"/>
</dbReference>
<dbReference type="SUPFAM" id="SSF56925">
    <property type="entry name" value="OMPA-like"/>
    <property type="match status" value="1"/>
</dbReference>
<protein>
    <submittedName>
        <fullName evidence="2">Membrane-associated phospholipid phosphatase</fullName>
    </submittedName>
</protein>
<dbReference type="SUPFAM" id="SSF48317">
    <property type="entry name" value="Acid phosphatase/Vanadium-dependent haloperoxidase"/>
    <property type="match status" value="1"/>
</dbReference>
<evidence type="ECO:0000313" key="3">
    <source>
        <dbReference type="Proteomes" id="UP000184287"/>
    </source>
</evidence>
<gene>
    <name evidence="2" type="ORF">SAMN04488522_104778</name>
</gene>
<dbReference type="AlphaFoldDB" id="A0A1M5HRG4"/>
<feature type="domain" description="Phosphatidic acid phosphatase type 2/haloperoxidase" evidence="1">
    <location>
        <begin position="114"/>
        <end position="216"/>
    </location>
</feature>
<dbReference type="Gene3D" id="1.20.144.10">
    <property type="entry name" value="Phosphatidic acid phosphatase type 2/haloperoxidase"/>
    <property type="match status" value="1"/>
</dbReference>
<proteinExistence type="predicted"/>
<evidence type="ECO:0000313" key="2">
    <source>
        <dbReference type="EMBL" id="SHG18515.1"/>
    </source>
</evidence>
<dbReference type="RefSeq" id="WP_073233561.1">
    <property type="nucleotide sequence ID" value="NZ_FQUQ01000004.1"/>
</dbReference>